<protein>
    <recommendedName>
        <fullName evidence="5">Secreted protein</fullName>
    </recommendedName>
</protein>
<feature type="region of interest" description="Disordered" evidence="1">
    <location>
        <begin position="310"/>
        <end position="333"/>
    </location>
</feature>
<feature type="compositionally biased region" description="Gly residues" evidence="1">
    <location>
        <begin position="311"/>
        <end position="321"/>
    </location>
</feature>
<gene>
    <name evidence="3" type="ORF">Vretimale_16279</name>
</gene>
<evidence type="ECO:0000313" key="3">
    <source>
        <dbReference type="EMBL" id="GIM13052.1"/>
    </source>
</evidence>
<evidence type="ECO:0000256" key="2">
    <source>
        <dbReference type="SAM" id="SignalP"/>
    </source>
</evidence>
<dbReference type="AlphaFoldDB" id="A0A8J4LVY0"/>
<reference evidence="3" key="1">
    <citation type="journal article" date="2021" name="Proc. Natl. Acad. Sci. U.S.A.">
        <title>Three genomes in the algal genus Volvox reveal the fate of a haploid sex-determining region after a transition to homothallism.</title>
        <authorList>
            <person name="Yamamoto K."/>
            <person name="Hamaji T."/>
            <person name="Kawai-Toyooka H."/>
            <person name="Matsuzaki R."/>
            <person name="Takahashi F."/>
            <person name="Nishimura Y."/>
            <person name="Kawachi M."/>
            <person name="Noguchi H."/>
            <person name="Minakuchi Y."/>
            <person name="Umen J.G."/>
            <person name="Toyoda A."/>
            <person name="Nozaki H."/>
        </authorList>
    </citation>
    <scope>NUCLEOTIDE SEQUENCE</scope>
    <source>
        <strain evidence="3">NIES-3785</strain>
    </source>
</reference>
<name>A0A8J4LVY0_9CHLO</name>
<feature type="compositionally biased region" description="Low complexity" evidence="1">
    <location>
        <begin position="322"/>
        <end position="333"/>
    </location>
</feature>
<feature type="region of interest" description="Disordered" evidence="1">
    <location>
        <begin position="89"/>
        <end position="110"/>
    </location>
</feature>
<proteinExistence type="predicted"/>
<keyword evidence="2" id="KW-0732">Signal</keyword>
<organism evidence="3 4">
    <name type="scientific">Volvox reticuliferus</name>
    <dbReference type="NCBI Taxonomy" id="1737510"/>
    <lineage>
        <taxon>Eukaryota</taxon>
        <taxon>Viridiplantae</taxon>
        <taxon>Chlorophyta</taxon>
        <taxon>core chlorophytes</taxon>
        <taxon>Chlorophyceae</taxon>
        <taxon>CS clade</taxon>
        <taxon>Chlamydomonadales</taxon>
        <taxon>Volvocaceae</taxon>
        <taxon>Volvox</taxon>
    </lineage>
</organism>
<comment type="caution">
    <text evidence="3">The sequence shown here is derived from an EMBL/GenBank/DDBJ whole genome shotgun (WGS) entry which is preliminary data.</text>
</comment>
<feature type="chain" id="PRO_5035316286" description="Secreted protein" evidence="2">
    <location>
        <begin position="29"/>
        <end position="333"/>
    </location>
</feature>
<feature type="signal peptide" evidence="2">
    <location>
        <begin position="1"/>
        <end position="28"/>
    </location>
</feature>
<accession>A0A8J4LVY0</accession>
<evidence type="ECO:0008006" key="5">
    <source>
        <dbReference type="Google" id="ProtNLM"/>
    </source>
</evidence>
<feature type="region of interest" description="Disordered" evidence="1">
    <location>
        <begin position="221"/>
        <end position="240"/>
    </location>
</feature>
<dbReference type="EMBL" id="BNCQ01000046">
    <property type="protein sequence ID" value="GIM13052.1"/>
    <property type="molecule type" value="Genomic_DNA"/>
</dbReference>
<evidence type="ECO:0000313" key="4">
    <source>
        <dbReference type="Proteomes" id="UP000722791"/>
    </source>
</evidence>
<dbReference type="Proteomes" id="UP000722791">
    <property type="component" value="Unassembled WGS sequence"/>
</dbReference>
<feature type="region of interest" description="Disordered" evidence="1">
    <location>
        <begin position="149"/>
        <end position="193"/>
    </location>
</feature>
<sequence>MLATSKHTFNLLSLSFILLLSPIGGVKALAPDGNVIGAQNLKRGNGGHRAAEQQVLSFTQHQNPLPWGADDAHQRIKHDHVRLRKMLETSVKPDTSSASTTSQTGGQQATGFELDYRNVAKPVDAYRQQQRKQLLLRDLLAGAVATATLAPGKGNTNRDEKEDSTSLTTQRGRADNPRRATVSRGSGGGSKPAIKLAASSRAAMLHNVTPADMVAITASGSGVKTRNATADSSGRRSTKETVRDAAFTHRMRYQRPHSALMASRLTFLHAVDHWRNHGGSNAAEAAAAARRLRGGGRLAFAAAKRLRGARRVGGGGGGGVRRSGATAAVEPRL</sequence>
<feature type="compositionally biased region" description="Low complexity" evidence="1">
    <location>
        <begin position="95"/>
        <end position="110"/>
    </location>
</feature>
<feature type="compositionally biased region" description="Polar residues" evidence="1">
    <location>
        <begin position="221"/>
        <end position="232"/>
    </location>
</feature>
<evidence type="ECO:0000256" key="1">
    <source>
        <dbReference type="SAM" id="MobiDB-lite"/>
    </source>
</evidence>